<organism evidence="8 9">
    <name type="scientific">Winkia neuii BV029A5</name>
    <dbReference type="NCBI Taxonomy" id="888439"/>
    <lineage>
        <taxon>Bacteria</taxon>
        <taxon>Bacillati</taxon>
        <taxon>Actinomycetota</taxon>
        <taxon>Actinomycetes</taxon>
        <taxon>Actinomycetales</taxon>
        <taxon>Actinomycetaceae</taxon>
        <taxon>Winkia</taxon>
    </lineage>
</organism>
<dbReference type="GO" id="GO:0019134">
    <property type="term" value="F:glucosamine-1-phosphate N-acetyltransferase activity"/>
    <property type="evidence" value="ECO:0007669"/>
    <property type="project" value="UniProtKB-EC"/>
</dbReference>
<dbReference type="Pfam" id="PF00483">
    <property type="entry name" value="NTP_transferase"/>
    <property type="match status" value="1"/>
</dbReference>
<evidence type="ECO:0000313" key="8">
    <source>
        <dbReference type="EMBL" id="EJZ85948.1"/>
    </source>
</evidence>
<protein>
    <submittedName>
        <fullName evidence="8">UDP-N-acetylglucosamine diphosphorylase/glucosamine-1-phosphate N-acetyltransferase</fullName>
    </submittedName>
</protein>
<evidence type="ECO:0000313" key="9">
    <source>
        <dbReference type="Proteomes" id="UP000006075"/>
    </source>
</evidence>
<dbReference type="SUPFAM" id="SSF53448">
    <property type="entry name" value="Nucleotide-diphospho-sugar transferases"/>
    <property type="match status" value="1"/>
</dbReference>
<proteinExistence type="predicted"/>
<evidence type="ECO:0000256" key="2">
    <source>
        <dbReference type="ARBA" id="ARBA00022695"/>
    </source>
</evidence>
<dbReference type="Proteomes" id="UP000006075">
    <property type="component" value="Unassembled WGS sequence"/>
</dbReference>
<comment type="caution">
    <text evidence="8">The sequence shown here is derived from an EMBL/GenBank/DDBJ whole genome shotgun (WGS) entry which is preliminary data.</text>
</comment>
<dbReference type="CDD" id="cd02540">
    <property type="entry name" value="GT2_GlmU_N_bac"/>
    <property type="match status" value="1"/>
</dbReference>
<dbReference type="PANTHER" id="PTHR43584:SF3">
    <property type="entry name" value="BIFUNCTIONAL PROTEIN GLMU"/>
    <property type="match status" value="1"/>
</dbReference>
<evidence type="ECO:0000256" key="1">
    <source>
        <dbReference type="ARBA" id="ARBA00022679"/>
    </source>
</evidence>
<dbReference type="Gene3D" id="3.90.550.10">
    <property type="entry name" value="Spore Coat Polysaccharide Biosynthesis Protein SpsA, Chain A"/>
    <property type="match status" value="1"/>
</dbReference>
<dbReference type="InterPro" id="IPR029044">
    <property type="entry name" value="Nucleotide-diphossugar_trans"/>
</dbReference>
<dbReference type="InterPro" id="IPR005835">
    <property type="entry name" value="NTP_transferase_dom"/>
</dbReference>
<comment type="function">
    <text evidence="6">Catalyzes the last two sequential reactions in the de novo biosynthetic pathway for UDP-N-acetylglucosamine (UDP-GlcNAc). The C-terminal domain catalyzes the transfer of acetyl group from acetyl coenzyme A to glucosamine-1-phosphate (GlcN-1-P) to produce N-acetylglucosamine-1-phosphate (GlcNAc-1-P), which is converted into UDP-GlcNAc by the transfer of uridine 5-monophosphate (from uridine 5-triphosphate), a reaction catalyzed by the N-terminal domain.</text>
</comment>
<dbReference type="PATRIC" id="fig|888439.3.peg.1429"/>
<evidence type="ECO:0000256" key="6">
    <source>
        <dbReference type="ARBA" id="ARBA00049628"/>
    </source>
</evidence>
<gene>
    <name evidence="8" type="ORF">HMPREF9240_01421</name>
</gene>
<comment type="catalytic activity">
    <reaction evidence="4">
        <text>alpha-D-glucosamine 1-phosphate + acetyl-CoA = N-acetyl-alpha-D-glucosamine 1-phosphate + CoA + H(+)</text>
        <dbReference type="Rhea" id="RHEA:13725"/>
        <dbReference type="ChEBI" id="CHEBI:15378"/>
        <dbReference type="ChEBI" id="CHEBI:57287"/>
        <dbReference type="ChEBI" id="CHEBI:57288"/>
        <dbReference type="ChEBI" id="CHEBI:57776"/>
        <dbReference type="ChEBI" id="CHEBI:58516"/>
        <dbReference type="EC" id="2.3.1.157"/>
    </reaction>
</comment>
<evidence type="ECO:0000256" key="4">
    <source>
        <dbReference type="ARBA" id="ARBA00048247"/>
    </source>
</evidence>
<evidence type="ECO:0000256" key="5">
    <source>
        <dbReference type="ARBA" id="ARBA00048493"/>
    </source>
</evidence>
<feature type="domain" description="Nucleotidyl transferase" evidence="7">
    <location>
        <begin position="17"/>
        <end position="235"/>
    </location>
</feature>
<dbReference type="OrthoDB" id="9775031at2"/>
<evidence type="ECO:0000259" key="7">
    <source>
        <dbReference type="Pfam" id="PF00483"/>
    </source>
</evidence>
<dbReference type="InterPro" id="IPR050065">
    <property type="entry name" value="GlmU-like"/>
</dbReference>
<dbReference type="HOGENOM" id="CLU_029499_15_0_11"/>
<keyword evidence="3" id="KW-0012">Acyltransferase</keyword>
<keyword evidence="1 8" id="KW-0808">Transferase</keyword>
<accession>K0YR75</accession>
<comment type="catalytic activity">
    <reaction evidence="5">
        <text>N-acetyl-alpha-D-glucosamine 1-phosphate + UTP + H(+) = UDP-N-acetyl-alpha-D-glucosamine + diphosphate</text>
        <dbReference type="Rhea" id="RHEA:13509"/>
        <dbReference type="ChEBI" id="CHEBI:15378"/>
        <dbReference type="ChEBI" id="CHEBI:33019"/>
        <dbReference type="ChEBI" id="CHEBI:46398"/>
        <dbReference type="ChEBI" id="CHEBI:57705"/>
        <dbReference type="ChEBI" id="CHEBI:57776"/>
        <dbReference type="EC" id="2.7.7.23"/>
    </reaction>
</comment>
<dbReference type="EMBL" id="AGWP01000007">
    <property type="protein sequence ID" value="EJZ85948.1"/>
    <property type="molecule type" value="Genomic_DNA"/>
</dbReference>
<reference evidence="8 9" key="1">
    <citation type="submission" date="2012-07" db="EMBL/GenBank/DDBJ databases">
        <title>The Genome Sequence of Actinomyces neuii subsp. anitratus BVS029A5.</title>
        <authorList>
            <consortium name="The Broad Institute Genome Sequencing Platform"/>
            <person name="Earl A."/>
            <person name="Ward D."/>
            <person name="Feldgarden M."/>
            <person name="Gevers D."/>
            <person name="Saerens B."/>
            <person name="Vaneechoutte M."/>
            <person name="Walker B."/>
            <person name="Young S.K."/>
            <person name="Zeng Q."/>
            <person name="Gargeya S."/>
            <person name="Fitzgerald M."/>
            <person name="Haas B."/>
            <person name="Abouelleil A."/>
            <person name="Alvarado L."/>
            <person name="Arachchi H.M."/>
            <person name="Berlin A."/>
            <person name="Chapman S.B."/>
            <person name="Goldberg J."/>
            <person name="Griggs A."/>
            <person name="Gujja S."/>
            <person name="Hansen M."/>
            <person name="Howarth C."/>
            <person name="Imamovic A."/>
            <person name="Larimer J."/>
            <person name="McCowen C."/>
            <person name="Montmayeur A."/>
            <person name="Murphy C."/>
            <person name="Neiman D."/>
            <person name="Pearson M."/>
            <person name="Priest M."/>
            <person name="Roberts A."/>
            <person name="Saif S."/>
            <person name="Shea T."/>
            <person name="Sisk P."/>
            <person name="Sykes S."/>
            <person name="Wortman J."/>
            <person name="Nusbaum C."/>
            <person name="Birren B."/>
        </authorList>
    </citation>
    <scope>NUCLEOTIDE SEQUENCE [LARGE SCALE GENOMIC DNA]</scope>
    <source>
        <strain evidence="8 9">BVS029A5</strain>
    </source>
</reference>
<keyword evidence="2" id="KW-0548">Nucleotidyltransferase</keyword>
<dbReference type="AlphaFoldDB" id="K0YR75"/>
<dbReference type="eggNOG" id="COG1207">
    <property type="taxonomic scope" value="Bacteria"/>
</dbReference>
<evidence type="ECO:0000256" key="3">
    <source>
        <dbReference type="ARBA" id="ARBA00023315"/>
    </source>
</evidence>
<dbReference type="PANTHER" id="PTHR43584">
    <property type="entry name" value="NUCLEOTIDYL TRANSFERASE"/>
    <property type="match status" value="1"/>
</dbReference>
<sequence>MLVLQSKKSGDNVERTVIILAAGQGKRMRSALPKVLHEMGDKTLLGHAVAAAQGINPDRLCVVVRHERDQVVAHINQIAPEAVVADQDEIPGTGRAVACALEKLAETKPVTGTCVVTSGDVPLLESQTLSALVAAHEEAGAAVTLLSTKVADPTGYGRILRDADGNVKGIVEHRDASSAQLVINEINAGIYAFDAEFLQAALQNLDTDNDQGEVYLTDTVAIAVKDGLGAAAHILADSVQAEGVNTPEQLGALAKIYAERRSRR</sequence>
<dbReference type="GO" id="GO:0003977">
    <property type="term" value="F:UDP-N-acetylglucosamine diphosphorylase activity"/>
    <property type="evidence" value="ECO:0007669"/>
    <property type="project" value="UniProtKB-EC"/>
</dbReference>
<keyword evidence="9" id="KW-1185">Reference proteome</keyword>
<name>K0YR75_9ACTO</name>